<comment type="caution">
    <text evidence="2">The sequence shown here is derived from an EMBL/GenBank/DDBJ whole genome shotgun (WGS) entry which is preliminary data.</text>
</comment>
<evidence type="ECO:0000313" key="2">
    <source>
        <dbReference type="EMBL" id="GAA0457602.1"/>
    </source>
</evidence>
<feature type="compositionally biased region" description="Basic and acidic residues" evidence="1">
    <location>
        <begin position="28"/>
        <end position="39"/>
    </location>
</feature>
<accession>A0ABN0ZSK9</accession>
<gene>
    <name evidence="2" type="ORF">GCM10008935_10750</name>
</gene>
<protein>
    <recommendedName>
        <fullName evidence="4">YqzL family protein</fullName>
    </recommendedName>
</protein>
<feature type="region of interest" description="Disordered" evidence="1">
    <location>
        <begin position="28"/>
        <end position="47"/>
    </location>
</feature>
<proteinExistence type="predicted"/>
<organism evidence="2 3">
    <name type="scientific">Alkalibacillus silvisoli</name>
    <dbReference type="NCBI Taxonomy" id="392823"/>
    <lineage>
        <taxon>Bacteria</taxon>
        <taxon>Bacillati</taxon>
        <taxon>Bacillota</taxon>
        <taxon>Bacilli</taxon>
        <taxon>Bacillales</taxon>
        <taxon>Bacillaceae</taxon>
        <taxon>Alkalibacillus</taxon>
    </lineage>
</organism>
<name>A0ABN0ZSK9_9BACI</name>
<dbReference type="Pfam" id="PF14006">
    <property type="entry name" value="YqzL"/>
    <property type="match status" value="1"/>
</dbReference>
<dbReference type="InterPro" id="IPR025617">
    <property type="entry name" value="YqzL"/>
</dbReference>
<dbReference type="Proteomes" id="UP001500740">
    <property type="component" value="Unassembled WGS sequence"/>
</dbReference>
<reference evidence="2 3" key="1">
    <citation type="journal article" date="2019" name="Int. J. Syst. Evol. Microbiol.">
        <title>The Global Catalogue of Microorganisms (GCM) 10K type strain sequencing project: providing services to taxonomists for standard genome sequencing and annotation.</title>
        <authorList>
            <consortium name="The Broad Institute Genomics Platform"/>
            <consortium name="The Broad Institute Genome Sequencing Center for Infectious Disease"/>
            <person name="Wu L."/>
            <person name="Ma J."/>
        </authorList>
    </citation>
    <scope>NUCLEOTIDE SEQUENCE [LARGE SCALE GENOMIC DNA]</scope>
    <source>
        <strain evidence="2 3">JCM 14193</strain>
    </source>
</reference>
<dbReference type="RefSeq" id="WP_343782292.1">
    <property type="nucleotide sequence ID" value="NZ_BAAACZ010000009.1"/>
</dbReference>
<keyword evidence="3" id="KW-1185">Reference proteome</keyword>
<evidence type="ECO:0008006" key="4">
    <source>
        <dbReference type="Google" id="ProtNLM"/>
    </source>
</evidence>
<evidence type="ECO:0000313" key="3">
    <source>
        <dbReference type="Proteomes" id="UP001500740"/>
    </source>
</evidence>
<sequence length="47" mass="5448">MFDIPWKVFEKTGNVEAYLLMKQVEDLKSHTPKDSHSKDLSTLNPKT</sequence>
<dbReference type="EMBL" id="BAAACZ010000009">
    <property type="protein sequence ID" value="GAA0457602.1"/>
    <property type="molecule type" value="Genomic_DNA"/>
</dbReference>
<evidence type="ECO:0000256" key="1">
    <source>
        <dbReference type="SAM" id="MobiDB-lite"/>
    </source>
</evidence>